<evidence type="ECO:0000256" key="1">
    <source>
        <dbReference type="SAM" id="Coils"/>
    </source>
</evidence>
<dbReference type="RefSeq" id="WP_114296493.1">
    <property type="nucleotide sequence ID" value="NZ_QPJT01000003.1"/>
</dbReference>
<keyword evidence="2" id="KW-0472">Membrane</keyword>
<feature type="coiled-coil region" evidence="1">
    <location>
        <begin position="32"/>
        <end position="59"/>
    </location>
</feature>
<reference evidence="3 4" key="1">
    <citation type="submission" date="2018-07" db="EMBL/GenBank/DDBJ databases">
        <title>Genomic Encyclopedia of Type Strains, Phase IV (KMG-IV): sequencing the most valuable type-strain genomes for metagenomic binning, comparative biology and taxonomic classification.</title>
        <authorList>
            <person name="Goeker M."/>
        </authorList>
    </citation>
    <scope>NUCLEOTIDE SEQUENCE [LARGE SCALE GENOMIC DNA]</scope>
    <source>
        <strain evidence="3 4">DSM 27016</strain>
    </source>
</reference>
<keyword evidence="2" id="KW-1133">Transmembrane helix</keyword>
<name>A0A369BIB5_9FIRM</name>
<protein>
    <submittedName>
        <fullName evidence="3">Uncharacterized protein</fullName>
    </submittedName>
</protein>
<dbReference type="AlphaFoldDB" id="A0A369BIB5"/>
<evidence type="ECO:0000313" key="3">
    <source>
        <dbReference type="EMBL" id="RCX19434.1"/>
    </source>
</evidence>
<organism evidence="3 4">
    <name type="scientific">Anaerobacterium chartisolvens</name>
    <dbReference type="NCBI Taxonomy" id="1297424"/>
    <lineage>
        <taxon>Bacteria</taxon>
        <taxon>Bacillati</taxon>
        <taxon>Bacillota</taxon>
        <taxon>Clostridia</taxon>
        <taxon>Eubacteriales</taxon>
        <taxon>Oscillospiraceae</taxon>
        <taxon>Anaerobacterium</taxon>
    </lineage>
</organism>
<gene>
    <name evidence="3" type="ORF">DFR58_103180</name>
</gene>
<proteinExistence type="predicted"/>
<dbReference type="EMBL" id="QPJT01000003">
    <property type="protein sequence ID" value="RCX19434.1"/>
    <property type="molecule type" value="Genomic_DNA"/>
</dbReference>
<keyword evidence="2" id="KW-0812">Transmembrane</keyword>
<keyword evidence="1" id="KW-0175">Coiled coil</keyword>
<sequence>MLCLHKPDPFKIAIIAALLAIIGDTLALFLVVSAFKDKQEDIAEERKFLENQIQLYQEKLSKLK</sequence>
<comment type="caution">
    <text evidence="3">The sequence shown here is derived from an EMBL/GenBank/DDBJ whole genome shotgun (WGS) entry which is preliminary data.</text>
</comment>
<feature type="transmembrane region" description="Helical" evidence="2">
    <location>
        <begin position="12"/>
        <end position="32"/>
    </location>
</feature>
<keyword evidence="4" id="KW-1185">Reference proteome</keyword>
<accession>A0A369BIB5</accession>
<evidence type="ECO:0000313" key="4">
    <source>
        <dbReference type="Proteomes" id="UP000253034"/>
    </source>
</evidence>
<dbReference type="Proteomes" id="UP000253034">
    <property type="component" value="Unassembled WGS sequence"/>
</dbReference>
<evidence type="ECO:0000256" key="2">
    <source>
        <dbReference type="SAM" id="Phobius"/>
    </source>
</evidence>